<evidence type="ECO:0000256" key="2">
    <source>
        <dbReference type="SAM" id="Phobius"/>
    </source>
</evidence>
<dbReference type="OrthoDB" id="10030622at2759"/>
<dbReference type="InterPro" id="IPR046795">
    <property type="entry name" value="TMEM127_TM"/>
</dbReference>
<feature type="transmembrane region" description="Helical" evidence="2">
    <location>
        <begin position="149"/>
        <end position="172"/>
    </location>
</feature>
<protein>
    <submittedName>
        <fullName evidence="4">Putative transmembrane protein</fullName>
    </submittedName>
</protein>
<dbReference type="PANTHER" id="PTHR28358:SF1">
    <property type="entry name" value="TRANSMEMBRANE PROTEIN 127"/>
    <property type="match status" value="1"/>
</dbReference>
<feature type="domain" description="Transmembrane protein 127 transmembrane region" evidence="3">
    <location>
        <begin position="104"/>
        <end position="216"/>
    </location>
</feature>
<dbReference type="GO" id="GO:0032007">
    <property type="term" value="P:negative regulation of TOR signaling"/>
    <property type="evidence" value="ECO:0007669"/>
    <property type="project" value="InterPro"/>
</dbReference>
<dbReference type="AlphaFoldDB" id="A0A2G8LNU5"/>
<proteinExistence type="predicted"/>
<reference evidence="4 5" key="1">
    <citation type="journal article" date="2017" name="PLoS Biol.">
        <title>The sea cucumber genome provides insights into morphological evolution and visceral regeneration.</title>
        <authorList>
            <person name="Zhang X."/>
            <person name="Sun L."/>
            <person name="Yuan J."/>
            <person name="Sun Y."/>
            <person name="Gao Y."/>
            <person name="Zhang L."/>
            <person name="Li S."/>
            <person name="Dai H."/>
            <person name="Hamel J.F."/>
            <person name="Liu C."/>
            <person name="Yu Y."/>
            <person name="Liu S."/>
            <person name="Lin W."/>
            <person name="Guo K."/>
            <person name="Jin S."/>
            <person name="Xu P."/>
            <person name="Storey K.B."/>
            <person name="Huan P."/>
            <person name="Zhang T."/>
            <person name="Zhou Y."/>
            <person name="Zhang J."/>
            <person name="Lin C."/>
            <person name="Li X."/>
            <person name="Xing L."/>
            <person name="Huo D."/>
            <person name="Sun M."/>
            <person name="Wang L."/>
            <person name="Mercier A."/>
            <person name="Li F."/>
            <person name="Yang H."/>
            <person name="Xiang J."/>
        </authorList>
    </citation>
    <scope>NUCLEOTIDE SEQUENCE [LARGE SCALE GENOMIC DNA]</scope>
    <source>
        <strain evidence="4">Shaxun</strain>
        <tissue evidence="4">Muscle</tissue>
    </source>
</reference>
<evidence type="ECO:0000259" key="3">
    <source>
        <dbReference type="Pfam" id="PF20517"/>
    </source>
</evidence>
<name>A0A2G8LNU5_STIJA</name>
<gene>
    <name evidence="4" type="ORF">BSL78_01151</name>
</gene>
<evidence type="ECO:0000256" key="1">
    <source>
        <dbReference type="SAM" id="MobiDB-lite"/>
    </source>
</evidence>
<dbReference type="STRING" id="307972.A0A2G8LNU5"/>
<evidence type="ECO:0000313" key="5">
    <source>
        <dbReference type="Proteomes" id="UP000230750"/>
    </source>
</evidence>
<dbReference type="InterPro" id="IPR033331">
    <property type="entry name" value="TMEM127"/>
</dbReference>
<feature type="region of interest" description="Disordered" evidence="1">
    <location>
        <begin position="1"/>
        <end position="40"/>
    </location>
</feature>
<dbReference type="PANTHER" id="PTHR28358">
    <property type="entry name" value="TRANSMEMBRANE PROTEIN 127"/>
    <property type="match status" value="1"/>
</dbReference>
<dbReference type="GO" id="GO:0008285">
    <property type="term" value="P:negative regulation of cell population proliferation"/>
    <property type="evidence" value="ECO:0007669"/>
    <property type="project" value="InterPro"/>
</dbReference>
<keyword evidence="2" id="KW-0472">Membrane</keyword>
<dbReference type="Proteomes" id="UP000230750">
    <property type="component" value="Unassembled WGS sequence"/>
</dbReference>
<dbReference type="Pfam" id="PF20517">
    <property type="entry name" value="TMEM127"/>
    <property type="match status" value="1"/>
</dbReference>
<organism evidence="4 5">
    <name type="scientific">Stichopus japonicus</name>
    <name type="common">Sea cucumber</name>
    <dbReference type="NCBI Taxonomy" id="307972"/>
    <lineage>
        <taxon>Eukaryota</taxon>
        <taxon>Metazoa</taxon>
        <taxon>Echinodermata</taxon>
        <taxon>Eleutherozoa</taxon>
        <taxon>Echinozoa</taxon>
        <taxon>Holothuroidea</taxon>
        <taxon>Aspidochirotacea</taxon>
        <taxon>Aspidochirotida</taxon>
        <taxon>Stichopodidae</taxon>
        <taxon>Apostichopus</taxon>
    </lineage>
</organism>
<dbReference type="GO" id="GO:0016020">
    <property type="term" value="C:membrane"/>
    <property type="evidence" value="ECO:0007669"/>
    <property type="project" value="TreeGrafter"/>
</dbReference>
<feature type="transmembrane region" description="Helical" evidence="2">
    <location>
        <begin position="116"/>
        <end position="137"/>
    </location>
</feature>
<keyword evidence="2" id="KW-1133">Transmembrane helix</keyword>
<feature type="compositionally biased region" description="Basic residues" evidence="1">
    <location>
        <begin position="15"/>
        <end position="40"/>
    </location>
</feature>
<evidence type="ECO:0000313" key="4">
    <source>
        <dbReference type="EMBL" id="PIK61926.1"/>
    </source>
</evidence>
<keyword evidence="2 4" id="KW-0812">Transmembrane</keyword>
<sequence>MPSSVERSSSTSRSSSHRRHRSSHGSRSRSGRRRRRHRHNYRLNFKQAERNWIAAVFDLVVMAVLISALADQSWFRLHGGNCPAKSFGVLNFLFESFTPEERVCFDDQSTPIMRSIVAMLFLSVTTTLFAFTLDTLGPSGKILKGMRRYAVGNILTVIICVITCLLSFWAAIVLEDMLRKDPIAPTSRTVVTFDTGYFLMVMSGALSILISATNLLWPHPLIERPPRRERLVDDWEEFLEQDFSGIPPTFNVSVPPPEYTP</sequence>
<accession>A0A2G8LNU5</accession>
<keyword evidence="5" id="KW-1185">Reference proteome</keyword>
<dbReference type="EMBL" id="MRZV01000022">
    <property type="protein sequence ID" value="PIK61926.1"/>
    <property type="molecule type" value="Genomic_DNA"/>
</dbReference>
<feature type="transmembrane region" description="Helical" evidence="2">
    <location>
        <begin position="52"/>
        <end position="70"/>
    </location>
</feature>
<comment type="caution">
    <text evidence="4">The sequence shown here is derived from an EMBL/GenBank/DDBJ whole genome shotgun (WGS) entry which is preliminary data.</text>
</comment>
<feature type="transmembrane region" description="Helical" evidence="2">
    <location>
        <begin position="197"/>
        <end position="217"/>
    </location>
</feature>